<proteinExistence type="inferred from homology"/>
<gene>
    <name evidence="10" type="primary">ldc</name>
    <name evidence="10" type="ORF">JDO7802_00998</name>
</gene>
<dbReference type="OrthoDB" id="9802241at2"/>
<evidence type="ECO:0000256" key="8">
    <source>
        <dbReference type="PIRSR" id="PIRSR600183-50"/>
    </source>
</evidence>
<evidence type="ECO:0000256" key="7">
    <source>
        <dbReference type="ARBA" id="ARBA00049127"/>
    </source>
</evidence>
<organism evidence="10 11">
    <name type="scientific">Jannaschia donghaensis</name>
    <dbReference type="NCBI Taxonomy" id="420998"/>
    <lineage>
        <taxon>Bacteria</taxon>
        <taxon>Pseudomonadati</taxon>
        <taxon>Pseudomonadota</taxon>
        <taxon>Alphaproteobacteria</taxon>
        <taxon>Rhodobacterales</taxon>
        <taxon>Roseobacteraceae</taxon>
        <taxon>Jannaschia</taxon>
    </lineage>
</organism>
<dbReference type="SUPFAM" id="SSF51419">
    <property type="entry name" value="PLP-binding barrel"/>
    <property type="match status" value="1"/>
</dbReference>
<dbReference type="EMBL" id="CXSU01000011">
    <property type="protein sequence ID" value="CTQ48990.1"/>
    <property type="molecule type" value="Genomic_DNA"/>
</dbReference>
<evidence type="ECO:0000259" key="9">
    <source>
        <dbReference type="Pfam" id="PF02784"/>
    </source>
</evidence>
<sequence>MNAVTGFGRSSTFVAPVSRVESYIAAHEFAHPTLVIDVDAVERQFRALSAGLVRADGSHAHIHYAVKANPHHAIIERLVALGSGFDAASRGEIELVLGQGADVERVSFGNTIKKASDIRWAHGVGITLFAADAEEELEKLAENAPGARVYIRVIVDNPEADWPLSRKFGCASDKVMTLLGRARDLGLVPYGLSFHVGSQTREARMWTGTLDQVAAIWDRAQDEGFDLQLLNIGGGFPAFYGQEIQAPTSYARAVIDLIEARFSDVPQIMAEPGRGMVAEAGAIAAEVVLVSKKSENDLHRWVYLDIGRFSGLAETEGEAIRYQFVTPRDGDECGPCVLAGPSCDSADVMYEKRPLQLPLSLRAGDRVIIRNCGAYTTTYSSVGFNGFPPLDSVVI</sequence>
<evidence type="ECO:0000256" key="4">
    <source>
        <dbReference type="ARBA" id="ARBA00023239"/>
    </source>
</evidence>
<evidence type="ECO:0000256" key="5">
    <source>
        <dbReference type="ARBA" id="ARBA00034115"/>
    </source>
</evidence>
<reference evidence="10 11" key="1">
    <citation type="submission" date="2015-07" db="EMBL/GenBank/DDBJ databases">
        <authorList>
            <person name="Noorani M."/>
        </authorList>
    </citation>
    <scope>NUCLEOTIDE SEQUENCE [LARGE SCALE GENOMIC DNA]</scope>
    <source>
        <strain evidence="10 11">CECT 7802</strain>
    </source>
</reference>
<dbReference type="Pfam" id="PF02784">
    <property type="entry name" value="Orn_Arg_deC_N"/>
    <property type="match status" value="1"/>
</dbReference>
<protein>
    <recommendedName>
        <fullName evidence="6">ornithine decarboxylase</fullName>
        <ecNumber evidence="6">4.1.1.17</ecNumber>
    </recommendedName>
</protein>
<comment type="catalytic activity">
    <reaction evidence="7">
        <text>L-ornithine + H(+) = putrescine + CO2</text>
        <dbReference type="Rhea" id="RHEA:22964"/>
        <dbReference type="ChEBI" id="CHEBI:15378"/>
        <dbReference type="ChEBI" id="CHEBI:16526"/>
        <dbReference type="ChEBI" id="CHEBI:46911"/>
        <dbReference type="ChEBI" id="CHEBI:326268"/>
        <dbReference type="EC" id="4.1.1.17"/>
    </reaction>
</comment>
<feature type="domain" description="Orn/DAP/Arg decarboxylase 2 N-terminal" evidence="9">
    <location>
        <begin position="40"/>
        <end position="278"/>
    </location>
</feature>
<name>A0A0M6YGA7_9RHOB</name>
<dbReference type="PANTHER" id="PTHR11482">
    <property type="entry name" value="ARGININE/DIAMINOPIMELATE/ORNITHINE DECARBOXYLASE"/>
    <property type="match status" value="1"/>
</dbReference>
<keyword evidence="11" id="KW-1185">Reference proteome</keyword>
<accession>A0A0M6YGA7</accession>
<dbReference type="InterPro" id="IPR022644">
    <property type="entry name" value="De-COase2_N"/>
</dbReference>
<dbReference type="InterPro" id="IPR002433">
    <property type="entry name" value="Orn_de-COase"/>
</dbReference>
<evidence type="ECO:0000313" key="11">
    <source>
        <dbReference type="Proteomes" id="UP000049222"/>
    </source>
</evidence>
<dbReference type="SUPFAM" id="SSF50621">
    <property type="entry name" value="Alanine racemase C-terminal domain-like"/>
    <property type="match status" value="1"/>
</dbReference>
<feature type="modified residue" description="N6-(pyridoxal phosphate)lysine" evidence="8">
    <location>
        <position position="67"/>
    </location>
</feature>
<dbReference type="InterPro" id="IPR022653">
    <property type="entry name" value="De-COase2_pyr-phos_BS"/>
</dbReference>
<dbReference type="EC" id="4.1.1.17" evidence="6"/>
<dbReference type="InterPro" id="IPR029066">
    <property type="entry name" value="PLP-binding_barrel"/>
</dbReference>
<comment type="cofactor">
    <cofactor evidence="1 8">
        <name>pyridoxal 5'-phosphate</name>
        <dbReference type="ChEBI" id="CHEBI:597326"/>
    </cofactor>
</comment>
<dbReference type="Gene3D" id="3.20.20.10">
    <property type="entry name" value="Alanine racemase"/>
    <property type="match status" value="1"/>
</dbReference>
<keyword evidence="3 8" id="KW-0663">Pyridoxal phosphate</keyword>
<dbReference type="PANTHER" id="PTHR11482:SF6">
    <property type="entry name" value="ORNITHINE DECARBOXYLASE 1-RELATED"/>
    <property type="match status" value="1"/>
</dbReference>
<evidence type="ECO:0000256" key="1">
    <source>
        <dbReference type="ARBA" id="ARBA00001933"/>
    </source>
</evidence>
<dbReference type="InterPro" id="IPR009006">
    <property type="entry name" value="Ala_racemase/Decarboxylase_C"/>
</dbReference>
<comment type="similarity">
    <text evidence="2">Belongs to the Orn/Lys/Arg decarboxylase class-II family.</text>
</comment>
<feature type="active site" description="Proton donor" evidence="8">
    <location>
        <position position="343"/>
    </location>
</feature>
<dbReference type="FunFam" id="3.20.20.10:FF:000008">
    <property type="entry name" value="Ornithine decarboxylase"/>
    <property type="match status" value="1"/>
</dbReference>
<dbReference type="GO" id="GO:0004586">
    <property type="term" value="F:ornithine decarboxylase activity"/>
    <property type="evidence" value="ECO:0007669"/>
    <property type="project" value="UniProtKB-EC"/>
</dbReference>
<dbReference type="AlphaFoldDB" id="A0A0M6YGA7"/>
<dbReference type="InterPro" id="IPR000183">
    <property type="entry name" value="Orn/DAP/Arg_de-COase"/>
</dbReference>
<dbReference type="PRINTS" id="PR01179">
    <property type="entry name" value="ODADCRBXLASE"/>
</dbReference>
<comment type="pathway">
    <text evidence="5">Amine and polyamine biosynthesis; putrescine biosynthesis via L-ornithine pathway; putrescine from L-ornithine: step 1/1.</text>
</comment>
<dbReference type="PROSITE" id="PS00878">
    <property type="entry name" value="ODR_DC_2_1"/>
    <property type="match status" value="1"/>
</dbReference>
<dbReference type="PRINTS" id="PR01182">
    <property type="entry name" value="ORNDCRBXLASE"/>
</dbReference>
<dbReference type="GO" id="GO:0005737">
    <property type="term" value="C:cytoplasm"/>
    <property type="evidence" value="ECO:0007669"/>
    <property type="project" value="TreeGrafter"/>
</dbReference>
<evidence type="ECO:0000256" key="2">
    <source>
        <dbReference type="ARBA" id="ARBA00008872"/>
    </source>
</evidence>
<dbReference type="CDD" id="cd00622">
    <property type="entry name" value="PLPDE_III_ODC"/>
    <property type="match status" value="1"/>
</dbReference>
<dbReference type="RefSeq" id="WP_055083255.1">
    <property type="nucleotide sequence ID" value="NZ_CXSU01000011.1"/>
</dbReference>
<dbReference type="STRING" id="420998.JDO7802_00998"/>
<keyword evidence="4 10" id="KW-0456">Lyase</keyword>
<dbReference type="GO" id="GO:0033387">
    <property type="term" value="P:putrescine biosynthetic process from arginine, via ornithine"/>
    <property type="evidence" value="ECO:0007669"/>
    <property type="project" value="TreeGrafter"/>
</dbReference>
<evidence type="ECO:0000313" key="10">
    <source>
        <dbReference type="EMBL" id="CTQ48990.1"/>
    </source>
</evidence>
<dbReference type="Gene3D" id="2.40.37.10">
    <property type="entry name" value="Lyase, Ornithine Decarboxylase, Chain A, domain 1"/>
    <property type="match status" value="1"/>
</dbReference>
<evidence type="ECO:0000256" key="3">
    <source>
        <dbReference type="ARBA" id="ARBA00022898"/>
    </source>
</evidence>
<dbReference type="Proteomes" id="UP000049222">
    <property type="component" value="Unassembled WGS sequence"/>
</dbReference>
<dbReference type="FunFam" id="2.40.37.10:FF:000004">
    <property type="entry name" value="Ornithine decarboxylase"/>
    <property type="match status" value="1"/>
</dbReference>
<evidence type="ECO:0000256" key="6">
    <source>
        <dbReference type="ARBA" id="ARBA00034138"/>
    </source>
</evidence>